<gene>
    <name evidence="10" type="ORF">FH607_001010</name>
</gene>
<comment type="similarity">
    <text evidence="7">Belongs to the binding-protein-dependent transport system permease family.</text>
</comment>
<name>A0A5N6AS06_9ACTN</name>
<reference evidence="10" key="1">
    <citation type="submission" date="2019-10" db="EMBL/GenBank/DDBJ databases">
        <title>Nonomuraea sp. nov., isolated from Phyllanthus amarus.</title>
        <authorList>
            <person name="Klykleung N."/>
            <person name="Tanasupawat S."/>
        </authorList>
    </citation>
    <scope>NUCLEOTIDE SEQUENCE [LARGE SCALE GENOMIC DNA]</scope>
    <source>
        <strain evidence="10">3MP-10</strain>
    </source>
</reference>
<evidence type="ECO:0000256" key="6">
    <source>
        <dbReference type="ARBA" id="ARBA00023136"/>
    </source>
</evidence>
<feature type="transmembrane region" description="Helical" evidence="7">
    <location>
        <begin position="48"/>
        <end position="68"/>
    </location>
</feature>
<evidence type="ECO:0000256" key="3">
    <source>
        <dbReference type="ARBA" id="ARBA00022475"/>
    </source>
</evidence>
<evidence type="ECO:0000313" key="10">
    <source>
        <dbReference type="EMBL" id="KAB8170955.1"/>
    </source>
</evidence>
<dbReference type="PANTHER" id="PTHR30193:SF41">
    <property type="entry name" value="DIACETYLCHITOBIOSE UPTAKE SYSTEM PERMEASE PROTEIN NGCF"/>
    <property type="match status" value="1"/>
</dbReference>
<comment type="subcellular location">
    <subcellularLocation>
        <location evidence="1 7">Cell membrane</location>
        <topology evidence="1 7">Multi-pass membrane protein</topology>
    </subcellularLocation>
</comment>
<keyword evidence="5 7" id="KW-1133">Transmembrane helix</keyword>
<dbReference type="RefSeq" id="WP_139665642.1">
    <property type="nucleotide sequence ID" value="NZ_VDLY02000001.1"/>
</dbReference>
<organism evidence="10 11">
    <name type="scientific">Streptomyces mimosae</name>
    <dbReference type="NCBI Taxonomy" id="2586635"/>
    <lineage>
        <taxon>Bacteria</taxon>
        <taxon>Bacillati</taxon>
        <taxon>Actinomycetota</taxon>
        <taxon>Actinomycetes</taxon>
        <taxon>Kitasatosporales</taxon>
        <taxon>Streptomycetaceae</taxon>
        <taxon>Streptomyces</taxon>
    </lineage>
</organism>
<evidence type="ECO:0000256" key="8">
    <source>
        <dbReference type="SAM" id="MobiDB-lite"/>
    </source>
</evidence>
<evidence type="ECO:0000256" key="5">
    <source>
        <dbReference type="ARBA" id="ARBA00022989"/>
    </source>
</evidence>
<dbReference type="Gene3D" id="1.10.3720.10">
    <property type="entry name" value="MetI-like"/>
    <property type="match status" value="1"/>
</dbReference>
<feature type="domain" description="ABC transmembrane type-1" evidence="9">
    <location>
        <begin position="99"/>
        <end position="311"/>
    </location>
</feature>
<dbReference type="PROSITE" id="PS50928">
    <property type="entry name" value="ABC_TM1"/>
    <property type="match status" value="1"/>
</dbReference>
<evidence type="ECO:0000256" key="1">
    <source>
        <dbReference type="ARBA" id="ARBA00004651"/>
    </source>
</evidence>
<feature type="transmembrane region" description="Helical" evidence="7">
    <location>
        <begin position="103"/>
        <end position="124"/>
    </location>
</feature>
<comment type="caution">
    <text evidence="10">The sequence shown here is derived from an EMBL/GenBank/DDBJ whole genome shotgun (WGS) entry which is preliminary data.</text>
</comment>
<keyword evidence="2 7" id="KW-0813">Transport</keyword>
<evidence type="ECO:0000256" key="4">
    <source>
        <dbReference type="ARBA" id="ARBA00022692"/>
    </source>
</evidence>
<dbReference type="GO" id="GO:0055085">
    <property type="term" value="P:transmembrane transport"/>
    <property type="evidence" value="ECO:0007669"/>
    <property type="project" value="InterPro"/>
</dbReference>
<dbReference type="PANTHER" id="PTHR30193">
    <property type="entry name" value="ABC TRANSPORTER PERMEASE PROTEIN"/>
    <property type="match status" value="1"/>
</dbReference>
<keyword evidence="3" id="KW-1003">Cell membrane</keyword>
<feature type="region of interest" description="Disordered" evidence="8">
    <location>
        <begin position="1"/>
        <end position="37"/>
    </location>
</feature>
<keyword evidence="11" id="KW-1185">Reference proteome</keyword>
<feature type="transmembrane region" description="Helical" evidence="7">
    <location>
        <begin position="290"/>
        <end position="311"/>
    </location>
</feature>
<dbReference type="OrthoDB" id="9805974at2"/>
<dbReference type="SUPFAM" id="SSF161098">
    <property type="entry name" value="MetI-like"/>
    <property type="match status" value="1"/>
</dbReference>
<keyword evidence="4 7" id="KW-0812">Transmembrane</keyword>
<feature type="transmembrane region" description="Helical" evidence="7">
    <location>
        <begin position="136"/>
        <end position="157"/>
    </location>
</feature>
<accession>A0A5N6AS06</accession>
<dbReference type="AlphaFoldDB" id="A0A5N6AS06"/>
<evidence type="ECO:0000256" key="7">
    <source>
        <dbReference type="RuleBase" id="RU363032"/>
    </source>
</evidence>
<keyword evidence="6 7" id="KW-0472">Membrane</keyword>
<feature type="compositionally biased region" description="Basic residues" evidence="8">
    <location>
        <begin position="23"/>
        <end position="32"/>
    </location>
</feature>
<dbReference type="InterPro" id="IPR051393">
    <property type="entry name" value="ABC_transporter_permease"/>
</dbReference>
<dbReference type="EMBL" id="VDLY02000001">
    <property type="protein sequence ID" value="KAB8170955.1"/>
    <property type="molecule type" value="Genomic_DNA"/>
</dbReference>
<feature type="transmembrane region" description="Helical" evidence="7">
    <location>
        <begin position="184"/>
        <end position="205"/>
    </location>
</feature>
<protein>
    <submittedName>
        <fullName evidence="10">ABC transporter permease subunit</fullName>
    </submittedName>
</protein>
<dbReference type="Proteomes" id="UP000314251">
    <property type="component" value="Unassembled WGS sequence"/>
</dbReference>
<evidence type="ECO:0000256" key="2">
    <source>
        <dbReference type="ARBA" id="ARBA00022448"/>
    </source>
</evidence>
<dbReference type="InterPro" id="IPR035906">
    <property type="entry name" value="MetI-like_sf"/>
</dbReference>
<evidence type="ECO:0000313" key="11">
    <source>
        <dbReference type="Proteomes" id="UP000314251"/>
    </source>
</evidence>
<evidence type="ECO:0000259" key="9">
    <source>
        <dbReference type="PROSITE" id="PS50928"/>
    </source>
</evidence>
<dbReference type="GO" id="GO:0005886">
    <property type="term" value="C:plasma membrane"/>
    <property type="evidence" value="ECO:0007669"/>
    <property type="project" value="UniProtKB-SubCell"/>
</dbReference>
<sequence>MAASTAPHSGARPVEGAGGPRGTGRRQRRSPAARHESRSGLLLSTPCIALYVIFMVGPALYGLAMSFFNSSTLRPGFGGWVGLENYSRVLTEPAFWDSMWNTLHFTLLTAPALVAVAMLLALLVNRMRRGKWFYRFVFFAPGIIPVSSAVIIFGWLYNPQSGLLQDWFTAVGLTPPDFLGDADWAMLSVAVLTVWWSIGFNFILFTAALQDIPREVYEAADIDGASTFQQMKSITIPLLRRTTLLVSMLQVLGSLQVFDQIYQLTAGGPDYATRPVLEYIYDTGFTDYRAGYASAASMVYFLLILLLSLGWQLTSRYLDRRASTPGRRRAA</sequence>
<dbReference type="InterPro" id="IPR000515">
    <property type="entry name" value="MetI-like"/>
</dbReference>
<dbReference type="CDD" id="cd06261">
    <property type="entry name" value="TM_PBP2"/>
    <property type="match status" value="1"/>
</dbReference>
<proteinExistence type="inferred from homology"/>
<dbReference type="Pfam" id="PF00528">
    <property type="entry name" value="BPD_transp_1"/>
    <property type="match status" value="1"/>
</dbReference>